<evidence type="ECO:0000313" key="12">
    <source>
        <dbReference type="Proteomes" id="UP000180057"/>
    </source>
</evidence>
<dbReference type="PANTHER" id="PTHR24421">
    <property type="entry name" value="NITRATE/NITRITE SENSOR PROTEIN NARX-RELATED"/>
    <property type="match status" value="1"/>
</dbReference>
<dbReference type="GO" id="GO:0000155">
    <property type="term" value="F:phosphorelay sensor kinase activity"/>
    <property type="evidence" value="ECO:0007669"/>
    <property type="project" value="InterPro"/>
</dbReference>
<keyword evidence="8" id="KW-0902">Two-component regulatory system</keyword>
<dbReference type="CDD" id="cd16917">
    <property type="entry name" value="HATPase_UhpB-NarQ-NarX-like"/>
    <property type="match status" value="1"/>
</dbReference>
<dbReference type="RefSeq" id="WP_071387965.1">
    <property type="nucleotide sequence ID" value="NZ_MLQS01000001.1"/>
</dbReference>
<evidence type="ECO:0000256" key="1">
    <source>
        <dbReference type="ARBA" id="ARBA00000085"/>
    </source>
</evidence>
<dbReference type="SUPFAM" id="SSF55874">
    <property type="entry name" value="ATPase domain of HSP90 chaperone/DNA topoisomerase II/histidine kinase"/>
    <property type="match status" value="1"/>
</dbReference>
<keyword evidence="9" id="KW-0472">Membrane</keyword>
<dbReference type="InterPro" id="IPR011712">
    <property type="entry name" value="Sig_transdc_His_kin_sub3_dim/P"/>
</dbReference>
<evidence type="ECO:0000256" key="4">
    <source>
        <dbReference type="ARBA" id="ARBA00022679"/>
    </source>
</evidence>
<dbReference type="Proteomes" id="UP000180057">
    <property type="component" value="Unassembled WGS sequence"/>
</dbReference>
<proteinExistence type="predicted"/>
<dbReference type="Gene3D" id="1.20.5.1930">
    <property type="match status" value="1"/>
</dbReference>
<comment type="caution">
    <text evidence="11">The sequence shown here is derived from an EMBL/GenBank/DDBJ whole genome shotgun (WGS) entry which is preliminary data.</text>
</comment>
<dbReference type="PANTHER" id="PTHR24421:SF10">
    <property type="entry name" value="NITRATE_NITRITE SENSOR PROTEIN NARQ"/>
    <property type="match status" value="1"/>
</dbReference>
<evidence type="ECO:0000256" key="8">
    <source>
        <dbReference type="ARBA" id="ARBA00023012"/>
    </source>
</evidence>
<evidence type="ECO:0000256" key="3">
    <source>
        <dbReference type="ARBA" id="ARBA00022553"/>
    </source>
</evidence>
<feature type="transmembrane region" description="Helical" evidence="9">
    <location>
        <begin position="98"/>
        <end position="115"/>
    </location>
</feature>
<dbReference type="InterPro" id="IPR050482">
    <property type="entry name" value="Sensor_HK_TwoCompSys"/>
</dbReference>
<evidence type="ECO:0000256" key="2">
    <source>
        <dbReference type="ARBA" id="ARBA00012438"/>
    </source>
</evidence>
<evidence type="ECO:0000256" key="6">
    <source>
        <dbReference type="ARBA" id="ARBA00022777"/>
    </source>
</evidence>
<protein>
    <recommendedName>
        <fullName evidence="2">histidine kinase</fullName>
        <ecNumber evidence="2">2.7.13.3</ecNumber>
    </recommendedName>
</protein>
<name>A0A1S2M9Q6_9BACI</name>
<organism evidence="11 12">
    <name type="scientific">Anaerobacillus alkalidiazotrophicus</name>
    <dbReference type="NCBI Taxonomy" id="472963"/>
    <lineage>
        <taxon>Bacteria</taxon>
        <taxon>Bacillati</taxon>
        <taxon>Bacillota</taxon>
        <taxon>Bacilli</taxon>
        <taxon>Bacillales</taxon>
        <taxon>Bacillaceae</taxon>
        <taxon>Anaerobacillus</taxon>
    </lineage>
</organism>
<dbReference type="STRING" id="472963.BKP45_00765"/>
<dbReference type="GO" id="GO:0005524">
    <property type="term" value="F:ATP binding"/>
    <property type="evidence" value="ECO:0007669"/>
    <property type="project" value="UniProtKB-KW"/>
</dbReference>
<dbReference type="OrthoDB" id="199946at2"/>
<dbReference type="EC" id="2.7.13.3" evidence="2"/>
<accession>A0A1S2M9Q6</accession>
<dbReference type="InterPro" id="IPR036890">
    <property type="entry name" value="HATPase_C_sf"/>
</dbReference>
<dbReference type="GO" id="GO:0046983">
    <property type="term" value="F:protein dimerization activity"/>
    <property type="evidence" value="ECO:0007669"/>
    <property type="project" value="InterPro"/>
</dbReference>
<keyword evidence="4" id="KW-0808">Transferase</keyword>
<keyword evidence="5" id="KW-0547">Nucleotide-binding</keyword>
<keyword evidence="9" id="KW-1133">Transmembrane helix</keyword>
<comment type="catalytic activity">
    <reaction evidence="1">
        <text>ATP + protein L-histidine = ADP + protein N-phospho-L-histidine.</text>
        <dbReference type="EC" id="2.7.13.3"/>
    </reaction>
</comment>
<sequence>MANFLWRITALLSIWIMVLFEYWDVLIGEAGFMFLLGSFFLIYFIRPIMQQKLFSHILLLVIYLVIHIGYLGVQSISAWFIYYFLLAEPSIFIKNKQGQFFIGLTLLISFFPYFFSGLNFLIVYHMILVSLIAPSSWYMYNRLNDLNEKEELYTEMFKEYRVLKRQAFEVEKSARSEERTRIARDMHDSVGHKLTALMMHLEILEHSFGEKEKKGVRQAKEMARDSLQETRKAVKVLQVDGVGGMSSVLQLIRKLESETHIRVHLTTKKGVLSAPLTNDQNVVIYRFIQESLTNAMRHAQSREVTVTLQILGDHTMKLEVANCVYDHAPFKEGFGLSGLRERFEAIDGTLVAHQINGFFYLTGTFPIREGR</sequence>
<dbReference type="EMBL" id="MLQS01000001">
    <property type="protein sequence ID" value="OIJ21346.1"/>
    <property type="molecule type" value="Genomic_DNA"/>
</dbReference>
<evidence type="ECO:0000256" key="5">
    <source>
        <dbReference type="ARBA" id="ARBA00022741"/>
    </source>
</evidence>
<evidence type="ECO:0000259" key="10">
    <source>
        <dbReference type="Pfam" id="PF07730"/>
    </source>
</evidence>
<feature type="transmembrane region" description="Helical" evidence="9">
    <location>
        <begin position="30"/>
        <end position="49"/>
    </location>
</feature>
<dbReference type="AlphaFoldDB" id="A0A1S2M9Q6"/>
<feature type="domain" description="Signal transduction histidine kinase subgroup 3 dimerisation and phosphoacceptor" evidence="10">
    <location>
        <begin position="178"/>
        <end position="238"/>
    </location>
</feature>
<dbReference type="GO" id="GO:0016020">
    <property type="term" value="C:membrane"/>
    <property type="evidence" value="ECO:0007669"/>
    <property type="project" value="InterPro"/>
</dbReference>
<dbReference type="Pfam" id="PF07730">
    <property type="entry name" value="HisKA_3"/>
    <property type="match status" value="1"/>
</dbReference>
<evidence type="ECO:0000313" key="11">
    <source>
        <dbReference type="EMBL" id="OIJ21346.1"/>
    </source>
</evidence>
<dbReference type="Gene3D" id="3.30.565.10">
    <property type="entry name" value="Histidine kinase-like ATPase, C-terminal domain"/>
    <property type="match status" value="1"/>
</dbReference>
<feature type="transmembrane region" description="Helical" evidence="9">
    <location>
        <begin position="6"/>
        <end position="23"/>
    </location>
</feature>
<keyword evidence="3" id="KW-0597">Phosphoprotein</keyword>
<keyword evidence="9" id="KW-0812">Transmembrane</keyword>
<gene>
    <name evidence="11" type="ORF">BKP45_00765</name>
</gene>
<evidence type="ECO:0000256" key="9">
    <source>
        <dbReference type="SAM" id="Phobius"/>
    </source>
</evidence>
<keyword evidence="6" id="KW-0418">Kinase</keyword>
<reference evidence="11 12" key="1">
    <citation type="submission" date="2016-10" db="EMBL/GenBank/DDBJ databases">
        <title>Draft genome sequences of four alkaliphilic bacteria belonging to the Anaerobacillus genus.</title>
        <authorList>
            <person name="Bassil N.M."/>
            <person name="Lloyd J.R."/>
        </authorList>
    </citation>
    <scope>NUCLEOTIDE SEQUENCE [LARGE SCALE GENOMIC DNA]</scope>
    <source>
        <strain evidence="11 12">DSM 22531</strain>
    </source>
</reference>
<keyword evidence="7" id="KW-0067">ATP-binding</keyword>
<evidence type="ECO:0000256" key="7">
    <source>
        <dbReference type="ARBA" id="ARBA00022840"/>
    </source>
</evidence>
<keyword evidence="12" id="KW-1185">Reference proteome</keyword>